<dbReference type="Gene3D" id="1.10.10.10">
    <property type="entry name" value="Winged helix-like DNA-binding domain superfamily/Winged helix DNA-binding domain"/>
    <property type="match status" value="1"/>
</dbReference>
<dbReference type="SMART" id="SM00862">
    <property type="entry name" value="Trans_reg_C"/>
    <property type="match status" value="1"/>
</dbReference>
<reference evidence="6 7" key="1">
    <citation type="submission" date="2018-12" db="EMBL/GenBank/DDBJ databases">
        <authorList>
            <consortium name="Pathogen Informatics"/>
        </authorList>
    </citation>
    <scope>NUCLEOTIDE SEQUENCE [LARGE SCALE GENOMIC DNA]</scope>
    <source>
        <strain evidence="6 7">NCTC13193</strain>
    </source>
</reference>
<feature type="transmembrane region" description="Helical" evidence="4">
    <location>
        <begin position="144"/>
        <end position="164"/>
    </location>
</feature>
<gene>
    <name evidence="6" type="ORF">NCTC13193_04989</name>
</gene>
<evidence type="ECO:0000256" key="3">
    <source>
        <dbReference type="SAM" id="MobiDB-lite"/>
    </source>
</evidence>
<keyword evidence="1 2" id="KW-0238">DNA-binding</keyword>
<dbReference type="InterPro" id="IPR016032">
    <property type="entry name" value="Sig_transdc_resp-reg_C-effctor"/>
</dbReference>
<dbReference type="SUPFAM" id="SSF46894">
    <property type="entry name" value="C-terminal effector domain of the bipartite response regulators"/>
    <property type="match status" value="1"/>
</dbReference>
<organism evidence="6 7">
    <name type="scientific">Serratia fonticola</name>
    <dbReference type="NCBI Taxonomy" id="47917"/>
    <lineage>
        <taxon>Bacteria</taxon>
        <taxon>Pseudomonadati</taxon>
        <taxon>Pseudomonadota</taxon>
        <taxon>Gammaproteobacteria</taxon>
        <taxon>Enterobacterales</taxon>
        <taxon>Yersiniaceae</taxon>
        <taxon>Serratia</taxon>
    </lineage>
</organism>
<dbReference type="PROSITE" id="PS51755">
    <property type="entry name" value="OMPR_PHOB"/>
    <property type="match status" value="1"/>
</dbReference>
<feature type="region of interest" description="Disordered" evidence="3">
    <location>
        <begin position="112"/>
        <end position="132"/>
    </location>
</feature>
<dbReference type="InterPro" id="IPR001867">
    <property type="entry name" value="OmpR/PhoB-type_DNA-bd"/>
</dbReference>
<dbReference type="CDD" id="cd00383">
    <property type="entry name" value="trans_reg_C"/>
    <property type="match status" value="1"/>
</dbReference>
<protein>
    <submittedName>
        <fullName evidence="6">Phosphate regulon transcriptional regulatory protein PhoB</fullName>
    </submittedName>
</protein>
<proteinExistence type="predicted"/>
<evidence type="ECO:0000313" key="7">
    <source>
        <dbReference type="Proteomes" id="UP000270487"/>
    </source>
</evidence>
<dbReference type="GO" id="GO:0006355">
    <property type="term" value="P:regulation of DNA-templated transcription"/>
    <property type="evidence" value="ECO:0007669"/>
    <property type="project" value="InterPro"/>
</dbReference>
<dbReference type="InterPro" id="IPR036388">
    <property type="entry name" value="WH-like_DNA-bd_sf"/>
</dbReference>
<evidence type="ECO:0000259" key="5">
    <source>
        <dbReference type="PROSITE" id="PS51755"/>
    </source>
</evidence>
<dbReference type="Pfam" id="PF00486">
    <property type="entry name" value="Trans_reg_C"/>
    <property type="match status" value="1"/>
</dbReference>
<evidence type="ECO:0000256" key="2">
    <source>
        <dbReference type="PROSITE-ProRule" id="PRU01091"/>
    </source>
</evidence>
<dbReference type="GO" id="GO:0000160">
    <property type="term" value="P:phosphorelay signal transduction system"/>
    <property type="evidence" value="ECO:0007669"/>
    <property type="project" value="InterPro"/>
</dbReference>
<keyword evidence="4" id="KW-0472">Membrane</keyword>
<dbReference type="EMBL" id="LR134492">
    <property type="protein sequence ID" value="VEI75506.1"/>
    <property type="molecule type" value="Genomic_DNA"/>
</dbReference>
<sequence length="261" mass="29982">MIYVINEHLKYDPLSATLYSPEHHSDTLILTRVNNSILLQFVNNNNQLLTRHHLLKEVWENQGLDSSNNNLNNHISILRKSLAKCGCDDIIKTIPKKGLMFTANSVTSLARAGETSPSQDELTSIKPKSLAPLSPQNNPQPIPFFKITAFLVLILLIIGFPNFYEKMDLSSFREEVLSVEQCRFYVTDNDTKSLSKEYIKTRIEDFLKMKKISCHQLKSNVYFFYSEIKDAMGRDTITQIISYCPYNSSAQCINYKEHSFK</sequence>
<name>A0A3S5B988_SERFO</name>
<dbReference type="GO" id="GO:0003677">
    <property type="term" value="F:DNA binding"/>
    <property type="evidence" value="ECO:0007669"/>
    <property type="project" value="UniProtKB-UniRule"/>
</dbReference>
<evidence type="ECO:0000313" key="6">
    <source>
        <dbReference type="EMBL" id="VEI75506.1"/>
    </source>
</evidence>
<evidence type="ECO:0000256" key="4">
    <source>
        <dbReference type="SAM" id="Phobius"/>
    </source>
</evidence>
<keyword evidence="4" id="KW-1133">Transmembrane helix</keyword>
<feature type="domain" description="OmpR/PhoB-type" evidence="5">
    <location>
        <begin position="1"/>
        <end position="103"/>
    </location>
</feature>
<evidence type="ECO:0000256" key="1">
    <source>
        <dbReference type="ARBA" id="ARBA00023125"/>
    </source>
</evidence>
<feature type="DNA-binding region" description="OmpR/PhoB-type" evidence="2">
    <location>
        <begin position="1"/>
        <end position="103"/>
    </location>
</feature>
<accession>A0A3S5B988</accession>
<dbReference type="AlphaFoldDB" id="A0A3S5B988"/>
<dbReference type="Proteomes" id="UP000270487">
    <property type="component" value="Chromosome"/>
</dbReference>
<keyword evidence="4" id="KW-0812">Transmembrane</keyword>